<evidence type="ECO:0000313" key="1">
    <source>
        <dbReference type="EMBL" id="GAA48608.1"/>
    </source>
</evidence>
<accession>G7Y6M3</accession>
<evidence type="ECO:0008006" key="3">
    <source>
        <dbReference type="Google" id="ProtNLM"/>
    </source>
</evidence>
<gene>
    <name evidence="1" type="ORF">CLF_101813</name>
</gene>
<dbReference type="InterPro" id="IPR036691">
    <property type="entry name" value="Endo/exonu/phosph_ase_sf"/>
</dbReference>
<dbReference type="Proteomes" id="UP000008909">
    <property type="component" value="Unassembled WGS sequence"/>
</dbReference>
<proteinExistence type="predicted"/>
<dbReference type="AlphaFoldDB" id="G7Y6M3"/>
<dbReference type="SUPFAM" id="SSF56219">
    <property type="entry name" value="DNase I-like"/>
    <property type="match status" value="1"/>
</dbReference>
<name>G7Y6M3_CLOSI</name>
<evidence type="ECO:0000313" key="2">
    <source>
        <dbReference type="Proteomes" id="UP000008909"/>
    </source>
</evidence>
<dbReference type="EMBL" id="DF142899">
    <property type="protein sequence ID" value="GAA48608.1"/>
    <property type="molecule type" value="Genomic_DNA"/>
</dbReference>
<dbReference type="Gene3D" id="3.60.10.10">
    <property type="entry name" value="Endonuclease/exonuclease/phosphatase"/>
    <property type="match status" value="1"/>
</dbReference>
<protein>
    <recommendedName>
        <fullName evidence="3">Craniofacial development protein 2</fullName>
    </recommendedName>
</protein>
<reference evidence="1" key="1">
    <citation type="journal article" date="2011" name="Genome Biol.">
        <title>The draft genome of the carcinogenic human liver fluke Clonorchis sinensis.</title>
        <authorList>
            <person name="Wang X."/>
            <person name="Chen W."/>
            <person name="Huang Y."/>
            <person name="Sun J."/>
            <person name="Men J."/>
            <person name="Liu H."/>
            <person name="Luo F."/>
            <person name="Guo L."/>
            <person name="Lv X."/>
            <person name="Deng C."/>
            <person name="Zhou C."/>
            <person name="Fan Y."/>
            <person name="Li X."/>
            <person name="Huang L."/>
            <person name="Hu Y."/>
            <person name="Liang C."/>
            <person name="Hu X."/>
            <person name="Xu J."/>
            <person name="Yu X."/>
        </authorList>
    </citation>
    <scope>NUCLEOTIDE SEQUENCE [LARGE SCALE GENOMIC DNA]</scope>
    <source>
        <strain evidence="1">Henan</strain>
    </source>
</reference>
<organism evidence="1 2">
    <name type="scientific">Clonorchis sinensis</name>
    <name type="common">Chinese liver fluke</name>
    <dbReference type="NCBI Taxonomy" id="79923"/>
    <lineage>
        <taxon>Eukaryota</taxon>
        <taxon>Metazoa</taxon>
        <taxon>Spiralia</taxon>
        <taxon>Lophotrochozoa</taxon>
        <taxon>Platyhelminthes</taxon>
        <taxon>Trematoda</taxon>
        <taxon>Digenea</taxon>
        <taxon>Opisthorchiida</taxon>
        <taxon>Opisthorchiata</taxon>
        <taxon>Opisthorchiidae</taxon>
        <taxon>Clonorchis</taxon>
    </lineage>
</organism>
<keyword evidence="2" id="KW-1185">Reference proteome</keyword>
<reference key="2">
    <citation type="submission" date="2011-10" db="EMBL/GenBank/DDBJ databases">
        <title>The genome and transcriptome sequence of Clonorchis sinensis provide insights into the carcinogenic liver fluke.</title>
        <authorList>
            <person name="Wang X."/>
            <person name="Huang Y."/>
            <person name="Chen W."/>
            <person name="Liu H."/>
            <person name="Guo L."/>
            <person name="Chen Y."/>
            <person name="Luo F."/>
            <person name="Zhou W."/>
            <person name="Sun J."/>
            <person name="Mao Q."/>
            <person name="Liang P."/>
            <person name="Zhou C."/>
            <person name="Tian Y."/>
            <person name="Men J."/>
            <person name="Lv X."/>
            <person name="Huang L."/>
            <person name="Zhou J."/>
            <person name="Hu Y."/>
            <person name="Li R."/>
            <person name="Zhang F."/>
            <person name="Lei H."/>
            <person name="Li X."/>
            <person name="Hu X."/>
            <person name="Liang C."/>
            <person name="Xu J."/>
            <person name="Wu Z."/>
            <person name="Yu X."/>
        </authorList>
    </citation>
    <scope>NUCLEOTIDE SEQUENCE</scope>
    <source>
        <strain>Henan</strain>
    </source>
</reference>
<sequence>MSLLDWIPVDSHLCAVRLVTSVKQSHKREVDRCLYIVSAYALNDCSSDAVKDRFYDALNALLRRAKSSETVVVAGDMNAQVGRLSVAETQ</sequence>